<protein>
    <submittedName>
        <fullName evidence="1">MICOS complex subunit Mic19p</fullName>
    </submittedName>
</protein>
<evidence type="ECO:0000313" key="2">
    <source>
        <dbReference type="Proteomes" id="UP001152531"/>
    </source>
</evidence>
<dbReference type="Proteomes" id="UP001152531">
    <property type="component" value="Unassembled WGS sequence"/>
</dbReference>
<organism evidence="1 2">
    <name type="scientific">[Candida] jaroonii</name>
    <dbReference type="NCBI Taxonomy" id="467808"/>
    <lineage>
        <taxon>Eukaryota</taxon>
        <taxon>Fungi</taxon>
        <taxon>Dikarya</taxon>
        <taxon>Ascomycota</taxon>
        <taxon>Saccharomycotina</taxon>
        <taxon>Pichiomycetes</taxon>
        <taxon>Debaryomycetaceae</taxon>
        <taxon>Yamadazyma</taxon>
    </lineage>
</organism>
<evidence type="ECO:0000313" key="1">
    <source>
        <dbReference type="EMBL" id="CAH6718640.1"/>
    </source>
</evidence>
<proteinExistence type="predicted"/>
<keyword evidence="2" id="KW-1185">Reference proteome</keyword>
<name>A0ACA9Y136_9ASCO</name>
<comment type="caution">
    <text evidence="1">The sequence shown here is derived from an EMBL/GenBank/DDBJ whole genome shotgun (WGS) entry which is preliminary data.</text>
</comment>
<sequence length="149" mass="17202">MGSTTSKPEQKVFTPSAPIDFSASFLSQLENSKESDYSRSQYTEKYIQDRVQQELTKLERETILKFQDTVNDSILPEDSKDLISVEKSNDKITSLKKLMQENIELTKVEVSKEITSSRDLVLKCLKDNEGRSLNCWEEVQKFKQLVKDL</sequence>
<gene>
    <name evidence="1" type="ORF">CLIB1444_01S11276</name>
</gene>
<reference evidence="1" key="1">
    <citation type="submission" date="2022-06" db="EMBL/GenBank/DDBJ databases">
        <authorList>
            <person name="Legras J.-L."/>
            <person name="Devillers H."/>
            <person name="Grondin C."/>
        </authorList>
    </citation>
    <scope>NUCLEOTIDE SEQUENCE</scope>
    <source>
        <strain evidence="1">CLIB 1444</strain>
    </source>
</reference>
<accession>A0ACA9Y136</accession>
<dbReference type="EMBL" id="CALSDN010000001">
    <property type="protein sequence ID" value="CAH6718640.1"/>
    <property type="molecule type" value="Genomic_DNA"/>
</dbReference>